<dbReference type="RefSeq" id="WP_220252008.1">
    <property type="nucleotide sequence ID" value="NZ_JAICCF010000004.1"/>
</dbReference>
<dbReference type="PANTHER" id="PTHR43656">
    <property type="entry name" value="BINDING OXIDOREDUCTASE, PUTATIVE (AFU_ORTHOLOGUE AFUA_2G08260)-RELATED"/>
    <property type="match status" value="1"/>
</dbReference>
<dbReference type="InterPro" id="IPR001155">
    <property type="entry name" value="OxRdtase_FMN_N"/>
</dbReference>
<feature type="domain" description="NADH:flavin oxidoreductase/NADH oxidase N-terminal" evidence="3">
    <location>
        <begin position="6"/>
        <end position="347"/>
    </location>
</feature>
<evidence type="ECO:0000256" key="1">
    <source>
        <dbReference type="ARBA" id="ARBA00022630"/>
    </source>
</evidence>
<gene>
    <name evidence="4" type="ORF">K1Y79_20195</name>
</gene>
<keyword evidence="2" id="KW-0560">Oxidoreductase</keyword>
<dbReference type="InterPro" id="IPR013785">
    <property type="entry name" value="Aldolase_TIM"/>
</dbReference>
<dbReference type="EMBL" id="JAICCF010000004">
    <property type="protein sequence ID" value="MBW8686672.1"/>
    <property type="molecule type" value="Genomic_DNA"/>
</dbReference>
<evidence type="ECO:0000313" key="4">
    <source>
        <dbReference type="EMBL" id="MBW8686672.1"/>
    </source>
</evidence>
<keyword evidence="5" id="KW-1185">Reference proteome</keyword>
<dbReference type="Pfam" id="PF00724">
    <property type="entry name" value="Oxidored_FMN"/>
    <property type="match status" value="1"/>
</dbReference>
<accession>A0ABS7GJ27</accession>
<proteinExistence type="predicted"/>
<dbReference type="CDD" id="cd02803">
    <property type="entry name" value="OYE_like_FMN_family"/>
    <property type="match status" value="1"/>
</dbReference>
<name>A0ABS7GJ27_9BACT</name>
<sequence length="373" mass="40255">MEQDLLFRPLKIGAQVLKNRFAVAPMTRRSATADGVPTAEMASYYAAFARGGFAMIITEGTYTDIHFSRTDDDQPGLVNDAQLAGWKHITDSVHHNGRDNSGQTARIILQLMHGGALVQHTNQTIAPSAVQPVGVRNTERGGLKGAFPLPTAMTEATLATAKAGFIATAQRAVLAGFDGVEIHAANGYLIDQFITPHTNTRTDNYGGNDRNRLRFLMEVYQEIKAVVPADFIVGVRLSESKVNDLTYRWPNGAEAATAIFTILNELNADYIHIASEGGNWGRESLYADGRSSNSIAKRLTGRPVIVNGGMHNVSLAASMLSGELADMVSIGKAAISNPDLPQKIARGEALIPFDKRLIKDSLKLPAQTPQYGI</sequence>
<comment type="caution">
    <text evidence="4">The sequence shown here is derived from an EMBL/GenBank/DDBJ whole genome shotgun (WGS) entry which is preliminary data.</text>
</comment>
<evidence type="ECO:0000256" key="2">
    <source>
        <dbReference type="ARBA" id="ARBA00023002"/>
    </source>
</evidence>
<protein>
    <submittedName>
        <fullName evidence="4">NADH:flavin oxidoreductase</fullName>
    </submittedName>
</protein>
<reference evidence="4 5" key="1">
    <citation type="submission" date="2021-08" db="EMBL/GenBank/DDBJ databases">
        <title>The genome sequence of Chitinophaga sp. B61.</title>
        <authorList>
            <person name="Zhang X."/>
        </authorList>
    </citation>
    <scope>NUCLEOTIDE SEQUENCE [LARGE SCALE GENOMIC DNA]</scope>
    <source>
        <strain evidence="4 5">B61</strain>
    </source>
</reference>
<evidence type="ECO:0000259" key="3">
    <source>
        <dbReference type="Pfam" id="PF00724"/>
    </source>
</evidence>
<dbReference type="PANTHER" id="PTHR43656:SF2">
    <property type="entry name" value="BINDING OXIDOREDUCTASE, PUTATIVE (AFU_ORTHOLOGUE AFUA_2G08260)-RELATED"/>
    <property type="match status" value="1"/>
</dbReference>
<dbReference type="SUPFAM" id="SSF51395">
    <property type="entry name" value="FMN-linked oxidoreductases"/>
    <property type="match status" value="1"/>
</dbReference>
<dbReference type="Gene3D" id="3.20.20.70">
    <property type="entry name" value="Aldolase class I"/>
    <property type="match status" value="1"/>
</dbReference>
<dbReference type="Proteomes" id="UP000812961">
    <property type="component" value="Unassembled WGS sequence"/>
</dbReference>
<evidence type="ECO:0000313" key="5">
    <source>
        <dbReference type="Proteomes" id="UP000812961"/>
    </source>
</evidence>
<dbReference type="InterPro" id="IPR051799">
    <property type="entry name" value="NADH_flavin_oxidoreductase"/>
</dbReference>
<keyword evidence="1" id="KW-0285">Flavoprotein</keyword>
<organism evidence="4 5">
    <name type="scientific">Chitinophaga rhizophila</name>
    <dbReference type="NCBI Taxonomy" id="2866212"/>
    <lineage>
        <taxon>Bacteria</taxon>
        <taxon>Pseudomonadati</taxon>
        <taxon>Bacteroidota</taxon>
        <taxon>Chitinophagia</taxon>
        <taxon>Chitinophagales</taxon>
        <taxon>Chitinophagaceae</taxon>
        <taxon>Chitinophaga</taxon>
    </lineage>
</organism>